<protein>
    <submittedName>
        <fullName evidence="2">Uncharacterized protein</fullName>
    </submittedName>
</protein>
<evidence type="ECO:0000313" key="3">
    <source>
        <dbReference type="Proteomes" id="UP001152320"/>
    </source>
</evidence>
<evidence type="ECO:0000256" key="1">
    <source>
        <dbReference type="SAM" id="MobiDB-lite"/>
    </source>
</evidence>
<feature type="compositionally biased region" description="Basic and acidic residues" evidence="1">
    <location>
        <begin position="75"/>
        <end position="85"/>
    </location>
</feature>
<organism evidence="2 3">
    <name type="scientific">Holothuria leucospilota</name>
    <name type="common">Black long sea cucumber</name>
    <name type="synonym">Mertensiothuria leucospilota</name>
    <dbReference type="NCBI Taxonomy" id="206669"/>
    <lineage>
        <taxon>Eukaryota</taxon>
        <taxon>Metazoa</taxon>
        <taxon>Echinodermata</taxon>
        <taxon>Eleutherozoa</taxon>
        <taxon>Echinozoa</taxon>
        <taxon>Holothuroidea</taxon>
        <taxon>Aspidochirotacea</taxon>
        <taxon>Aspidochirotida</taxon>
        <taxon>Holothuriidae</taxon>
        <taxon>Holothuria</taxon>
    </lineage>
</organism>
<evidence type="ECO:0000313" key="2">
    <source>
        <dbReference type="EMBL" id="KAJ8049928.1"/>
    </source>
</evidence>
<dbReference type="PANTHER" id="PTHR31751">
    <property type="entry name" value="SI:CH211-108C17.2-RELATED-RELATED"/>
    <property type="match status" value="1"/>
</dbReference>
<dbReference type="OrthoDB" id="6616463at2759"/>
<dbReference type="Proteomes" id="UP001152320">
    <property type="component" value="Chromosome 1"/>
</dbReference>
<feature type="region of interest" description="Disordered" evidence="1">
    <location>
        <begin position="143"/>
        <end position="181"/>
    </location>
</feature>
<reference evidence="2" key="1">
    <citation type="submission" date="2021-10" db="EMBL/GenBank/DDBJ databases">
        <title>Tropical sea cucumber genome reveals ecological adaptation and Cuvierian tubules defense mechanism.</title>
        <authorList>
            <person name="Chen T."/>
        </authorList>
    </citation>
    <scope>NUCLEOTIDE SEQUENCE</scope>
    <source>
        <strain evidence="2">Nanhai2018</strain>
        <tissue evidence="2">Muscle</tissue>
    </source>
</reference>
<keyword evidence="3" id="KW-1185">Reference proteome</keyword>
<name>A0A9Q1CS81_HOLLE</name>
<dbReference type="AlphaFoldDB" id="A0A9Q1CS81"/>
<accession>A0A9Q1CS81</accession>
<feature type="compositionally biased region" description="Acidic residues" evidence="1">
    <location>
        <begin position="145"/>
        <end position="176"/>
    </location>
</feature>
<proteinExistence type="predicted"/>
<dbReference type="PANTHER" id="PTHR31751:SF45">
    <property type="entry name" value="LOC100145473 PROTEIN"/>
    <property type="match status" value="1"/>
</dbReference>
<comment type="caution">
    <text evidence="2">The sequence shown here is derived from an EMBL/GenBank/DDBJ whole genome shotgun (WGS) entry which is preliminary data.</text>
</comment>
<gene>
    <name evidence="2" type="ORF">HOLleu_02897</name>
</gene>
<sequence length="307" mass="34870">MCFEEDIGARLMGETPSKILKPDAEPEIFVHRRPKVDTARSDRVLRRSLKKACLSVLSRQMIPVSKPRLMFPGREGIDEGRREGWGEDEGRDMDVPSLLEPPKEWLDKLTPSTSLMPPPSKRKSTEQSVLSQRMMPMNCEHEVGYTDDDVKDPTYEPDYDDDDDEESDEMTQEFPEESPFPKRVVDDDKFIVFGSCLDKLFYKIKCEECYCNVETIKKGVVGTGLFVTMACTSGHEEWSSRPLEGRMLVGNLLTAASILYSGLTYQRVSSFASLLNLKLFSPFFFLNSEAIPCSRSEFSLGQRPNVC</sequence>
<feature type="region of interest" description="Disordered" evidence="1">
    <location>
        <begin position="70"/>
        <end position="131"/>
    </location>
</feature>
<dbReference type="EMBL" id="JAIZAY010000001">
    <property type="protein sequence ID" value="KAJ8049928.1"/>
    <property type="molecule type" value="Genomic_DNA"/>
</dbReference>